<dbReference type="SUPFAM" id="SSF46894">
    <property type="entry name" value="C-terminal effector domain of the bipartite response regulators"/>
    <property type="match status" value="1"/>
</dbReference>
<organism evidence="6 7">
    <name type="scientific">Nakamurella endophytica</name>
    <dbReference type="NCBI Taxonomy" id="1748367"/>
    <lineage>
        <taxon>Bacteria</taxon>
        <taxon>Bacillati</taxon>
        <taxon>Actinomycetota</taxon>
        <taxon>Actinomycetes</taxon>
        <taxon>Nakamurellales</taxon>
        <taxon>Nakamurellaceae</taxon>
        <taxon>Nakamurella</taxon>
    </lineage>
</organism>
<keyword evidence="1" id="KW-0805">Transcription regulation</keyword>
<keyword evidence="2" id="KW-0238">DNA-binding</keyword>
<dbReference type="GO" id="GO:0006355">
    <property type="term" value="P:regulation of DNA-templated transcription"/>
    <property type="evidence" value="ECO:0007669"/>
    <property type="project" value="InterPro"/>
</dbReference>
<dbReference type="SMART" id="SM00421">
    <property type="entry name" value="HTH_LUXR"/>
    <property type="match status" value="1"/>
</dbReference>
<protein>
    <recommendedName>
        <fullName evidence="5">HTH luxR-type domain-containing protein</fullName>
    </recommendedName>
</protein>
<sequence length="335" mass="35586">MGDVRALELAEIAASAGTLRERAEEMLDRLGRLTPFDAAWMALTEPLGTGYRSLASIALDEVTDRFLGGPTMADDIDRTRTNRPGPPLSPSDLPFPAAELVTWAECLVPAGFQQALAVALYTSDRRHVGFLTLLSSSARPPSPASRQVLQDLTPVLARAIDPLRSLAISARLLNGATAGAALCRDGSHCLLPGLRQDELLVDGSPVTEVARAYLADGQVFASFLWPSRDRQAPDSHVRVTVLAASGDTPAGLMGAVVLSRAMDVHGLTPRELVVLGLVIEGRSNQQIAHALVVTPRTVATHLEHILVKLDAPTRTLAAVRAHAQGLYVPSYPAAS</sequence>
<evidence type="ECO:0000256" key="3">
    <source>
        <dbReference type="ARBA" id="ARBA00023163"/>
    </source>
</evidence>
<reference evidence="6" key="2">
    <citation type="submission" date="2020-09" db="EMBL/GenBank/DDBJ databases">
        <authorList>
            <person name="Sun Q."/>
            <person name="Zhou Y."/>
        </authorList>
    </citation>
    <scope>NUCLEOTIDE SEQUENCE</scope>
    <source>
        <strain evidence="6">CGMCC 4.7308</strain>
    </source>
</reference>
<dbReference type="PANTHER" id="PTHR44688:SF16">
    <property type="entry name" value="DNA-BINDING TRANSCRIPTIONAL ACTIVATOR DEVR_DOSR"/>
    <property type="match status" value="1"/>
</dbReference>
<comment type="caution">
    <text evidence="6">The sequence shown here is derived from an EMBL/GenBank/DDBJ whole genome shotgun (WGS) entry which is preliminary data.</text>
</comment>
<dbReference type="PANTHER" id="PTHR44688">
    <property type="entry name" value="DNA-BINDING TRANSCRIPTIONAL ACTIVATOR DEVR_DOSR"/>
    <property type="match status" value="1"/>
</dbReference>
<evidence type="ECO:0000256" key="2">
    <source>
        <dbReference type="ARBA" id="ARBA00023125"/>
    </source>
</evidence>
<dbReference type="SUPFAM" id="SSF55781">
    <property type="entry name" value="GAF domain-like"/>
    <property type="match status" value="1"/>
</dbReference>
<gene>
    <name evidence="6" type="ORF">GCM10011594_34180</name>
</gene>
<dbReference type="Gene3D" id="3.30.450.40">
    <property type="match status" value="1"/>
</dbReference>
<dbReference type="Pfam" id="PF00196">
    <property type="entry name" value="GerE"/>
    <property type="match status" value="1"/>
</dbReference>
<feature type="region of interest" description="Disordered" evidence="4">
    <location>
        <begin position="70"/>
        <end position="90"/>
    </location>
</feature>
<dbReference type="RefSeq" id="WP_188943626.1">
    <property type="nucleotide sequence ID" value="NZ_BMNA01000009.1"/>
</dbReference>
<dbReference type="InterPro" id="IPR036388">
    <property type="entry name" value="WH-like_DNA-bd_sf"/>
</dbReference>
<dbReference type="AlphaFoldDB" id="A0A917WKR4"/>
<dbReference type="InterPro" id="IPR029016">
    <property type="entry name" value="GAF-like_dom_sf"/>
</dbReference>
<dbReference type="GO" id="GO:0003677">
    <property type="term" value="F:DNA binding"/>
    <property type="evidence" value="ECO:0007669"/>
    <property type="project" value="UniProtKB-KW"/>
</dbReference>
<name>A0A917WKR4_9ACTN</name>
<keyword evidence="3" id="KW-0804">Transcription</keyword>
<evidence type="ECO:0000256" key="1">
    <source>
        <dbReference type="ARBA" id="ARBA00023015"/>
    </source>
</evidence>
<dbReference type="CDD" id="cd06170">
    <property type="entry name" value="LuxR_C_like"/>
    <property type="match status" value="1"/>
</dbReference>
<reference evidence="6" key="1">
    <citation type="journal article" date="2014" name="Int. J. Syst. Evol. Microbiol.">
        <title>Complete genome sequence of Corynebacterium casei LMG S-19264T (=DSM 44701T), isolated from a smear-ripened cheese.</title>
        <authorList>
            <consortium name="US DOE Joint Genome Institute (JGI-PGF)"/>
            <person name="Walter F."/>
            <person name="Albersmeier A."/>
            <person name="Kalinowski J."/>
            <person name="Ruckert C."/>
        </authorList>
    </citation>
    <scope>NUCLEOTIDE SEQUENCE</scope>
    <source>
        <strain evidence="6">CGMCC 4.7308</strain>
    </source>
</reference>
<proteinExistence type="predicted"/>
<dbReference type="PRINTS" id="PR00038">
    <property type="entry name" value="HTHLUXR"/>
</dbReference>
<keyword evidence="7" id="KW-1185">Reference proteome</keyword>
<dbReference type="InterPro" id="IPR000792">
    <property type="entry name" value="Tscrpt_reg_LuxR_C"/>
</dbReference>
<dbReference type="EMBL" id="BMNA01000009">
    <property type="protein sequence ID" value="GGM11410.1"/>
    <property type="molecule type" value="Genomic_DNA"/>
</dbReference>
<dbReference type="InterPro" id="IPR016032">
    <property type="entry name" value="Sig_transdc_resp-reg_C-effctor"/>
</dbReference>
<accession>A0A917WKR4</accession>
<feature type="domain" description="HTH luxR-type" evidence="5">
    <location>
        <begin position="260"/>
        <end position="325"/>
    </location>
</feature>
<evidence type="ECO:0000313" key="6">
    <source>
        <dbReference type="EMBL" id="GGM11410.1"/>
    </source>
</evidence>
<dbReference type="Proteomes" id="UP000655208">
    <property type="component" value="Unassembled WGS sequence"/>
</dbReference>
<evidence type="ECO:0000313" key="7">
    <source>
        <dbReference type="Proteomes" id="UP000655208"/>
    </source>
</evidence>
<dbReference type="PROSITE" id="PS50043">
    <property type="entry name" value="HTH_LUXR_2"/>
    <property type="match status" value="1"/>
</dbReference>
<evidence type="ECO:0000259" key="5">
    <source>
        <dbReference type="PROSITE" id="PS50043"/>
    </source>
</evidence>
<evidence type="ECO:0000256" key="4">
    <source>
        <dbReference type="SAM" id="MobiDB-lite"/>
    </source>
</evidence>
<dbReference type="Gene3D" id="1.10.10.10">
    <property type="entry name" value="Winged helix-like DNA-binding domain superfamily/Winged helix DNA-binding domain"/>
    <property type="match status" value="1"/>
</dbReference>
<dbReference type="PROSITE" id="PS00622">
    <property type="entry name" value="HTH_LUXR_1"/>
    <property type="match status" value="1"/>
</dbReference>